<evidence type="ECO:0000313" key="4">
    <source>
        <dbReference type="Proteomes" id="UP000726170"/>
    </source>
</evidence>
<dbReference type="NCBIfam" id="TIGR00188">
    <property type="entry name" value="rnpA"/>
    <property type="match status" value="1"/>
</dbReference>
<dbReference type="Proteomes" id="UP000726170">
    <property type="component" value="Unassembled WGS sequence"/>
</dbReference>
<comment type="similarity">
    <text evidence="1">Belongs to the RnpA family.</text>
</comment>
<keyword evidence="1" id="KW-0255">Endonuclease</keyword>
<comment type="catalytic activity">
    <reaction evidence="1">
        <text>Endonucleolytic cleavage of RNA, removing 5'-extranucleotides from tRNA precursor.</text>
        <dbReference type="EC" id="3.1.26.5"/>
    </reaction>
</comment>
<name>A0ABS6EMQ2_9CLOT</name>
<proteinExistence type="inferred from homology"/>
<protein>
    <recommendedName>
        <fullName evidence="1 2">Ribonuclease P protein component</fullName>
        <shortName evidence="1">RNase P protein</shortName>
        <shortName evidence="1">RNaseP protein</shortName>
        <ecNumber evidence="1 2">3.1.26.5</ecNumber>
    </recommendedName>
    <alternativeName>
        <fullName evidence="1">Protein C5</fullName>
    </alternativeName>
</protein>
<evidence type="ECO:0000256" key="2">
    <source>
        <dbReference type="NCBIfam" id="TIGR00188"/>
    </source>
</evidence>
<keyword evidence="1" id="KW-0694">RNA-binding</keyword>
<dbReference type="PANTHER" id="PTHR33992:SF1">
    <property type="entry name" value="RIBONUCLEASE P PROTEIN COMPONENT"/>
    <property type="match status" value="1"/>
</dbReference>
<organism evidence="3 4">
    <name type="scientific">Clostridium mobile</name>
    <dbReference type="NCBI Taxonomy" id="2841512"/>
    <lineage>
        <taxon>Bacteria</taxon>
        <taxon>Bacillati</taxon>
        <taxon>Bacillota</taxon>
        <taxon>Clostridia</taxon>
        <taxon>Eubacteriales</taxon>
        <taxon>Clostridiaceae</taxon>
        <taxon>Clostridium</taxon>
    </lineage>
</organism>
<dbReference type="PANTHER" id="PTHR33992">
    <property type="entry name" value="RIBONUCLEASE P PROTEIN COMPONENT"/>
    <property type="match status" value="1"/>
</dbReference>
<dbReference type="RefSeq" id="WP_216441004.1">
    <property type="nucleotide sequence ID" value="NZ_JAHLQF010000005.1"/>
</dbReference>
<comment type="caution">
    <text evidence="3">The sequence shown here is derived from an EMBL/GenBank/DDBJ whole genome shotgun (WGS) entry which is preliminary data.</text>
</comment>
<keyword evidence="4" id="KW-1185">Reference proteome</keyword>
<keyword evidence="1" id="KW-0540">Nuclease</keyword>
<dbReference type="HAMAP" id="MF_00227">
    <property type="entry name" value="RNase_P"/>
    <property type="match status" value="1"/>
</dbReference>
<sequence length="112" mass="13186">MKKYKLRKNAEFRVVYRRGRSISNDLLVLYTHRNGKNNFNRLGVSVSKKVGKSVVRNRTRRLIKETYRLNSSRIKQGYDLVVIARTNAKNKSYRQIENSLINLFKRAGILNN</sequence>
<keyword evidence="1 3" id="KW-0378">Hydrolase</keyword>
<dbReference type="GO" id="GO:0004526">
    <property type="term" value="F:ribonuclease P activity"/>
    <property type="evidence" value="ECO:0007669"/>
    <property type="project" value="UniProtKB-EC"/>
</dbReference>
<evidence type="ECO:0000313" key="3">
    <source>
        <dbReference type="EMBL" id="MBU5486402.1"/>
    </source>
</evidence>
<accession>A0ABS6EMQ2</accession>
<dbReference type="EC" id="3.1.26.5" evidence="1 2"/>
<dbReference type="EMBL" id="JAHLQF010000005">
    <property type="protein sequence ID" value="MBU5486402.1"/>
    <property type="molecule type" value="Genomic_DNA"/>
</dbReference>
<dbReference type="Pfam" id="PF00825">
    <property type="entry name" value="Ribonuclease_P"/>
    <property type="match status" value="1"/>
</dbReference>
<comment type="function">
    <text evidence="1">RNaseP catalyzes the removal of the 5'-leader sequence from pre-tRNA to produce the mature 5'-terminus. It can also cleave other RNA substrates such as 4.5S RNA. The protein component plays an auxiliary but essential role in vivo by binding to the 5'-leader sequence and broadening the substrate specificity of the ribozyme.</text>
</comment>
<evidence type="ECO:0000256" key="1">
    <source>
        <dbReference type="HAMAP-Rule" id="MF_00227"/>
    </source>
</evidence>
<dbReference type="InterPro" id="IPR000100">
    <property type="entry name" value="RNase_P"/>
</dbReference>
<comment type="subunit">
    <text evidence="1">Consists of a catalytic RNA component (M1 or rnpB) and a protein subunit.</text>
</comment>
<keyword evidence="1" id="KW-0819">tRNA processing</keyword>
<gene>
    <name evidence="1 3" type="primary">rnpA</name>
    <name evidence="3" type="ORF">KQI86_19050</name>
</gene>
<reference evidence="3 4" key="1">
    <citation type="submission" date="2021-06" db="EMBL/GenBank/DDBJ databases">
        <authorList>
            <person name="Sun Q."/>
            <person name="Li D."/>
        </authorList>
    </citation>
    <scope>NUCLEOTIDE SEQUENCE [LARGE SCALE GENOMIC DNA]</scope>
    <source>
        <strain evidence="3 4">MSJ-11</strain>
    </source>
</reference>